<sequence>MQNLPEHNPRRFRQPLLKGKVKIRYVLLAGLWLATVAFFWHWWLQPEHVTAWYLYAPVTLCVAWLFFIQAYFLNLFLRSHHTTGTLAQLGPCRVAMVVTKAPAEPFEVVKTTLKAMLAQTVAHDTWLADEDPTPETLEWCRAHDVHVSTRKGIAAYHNKSWPRRTRCKEGNLAYFYDHYGYERYDIVSQLDADHVPEPTYLHEMLRPFADPDIGYVTAPSICSRNASQSWAARSRLHTEAVFHGVVQAGYANGWAPMCIGSHYAVRTKALRAVGGLGPELAEDHSTSMILNAGGWKGMHAIDAIAMGEGPSTVADLIVQEFQWSRSLMTILLQHTPRYFAGLSAGRRIQFVFCQLWYPLLAGFMALMFMLPIAALVFDVRYANITFPAFLVHVWPSIVVMITLVLCMRADGFFRPHDAKVLGWEKMLFALVQWPWVILGSLMAVRDALTGSFVDFRVTPKGQQDVPMLGWRVLLPYLILALFSLLPVLLIEGAEEAAGFYIFALVNGTLYTTVFVVIVVKHLSENQLRAAVWKPRTVAQFTCVGLSAACIVIAAGERGHAGLVALTETRSTIRIFTPTYVVTGAGQGGQGSPYVMVYNPRWWSQMLNAVPLKGGKK</sequence>
<dbReference type="EMBL" id="CP116424">
    <property type="protein sequence ID" value="WCE71954.1"/>
    <property type="molecule type" value="Genomic_DNA"/>
</dbReference>
<keyword evidence="6 9" id="KW-0812">Transmembrane</keyword>
<dbReference type="SUPFAM" id="SSF53448">
    <property type="entry name" value="Nucleotide-diphospho-sugar transferases"/>
    <property type="match status" value="1"/>
</dbReference>
<evidence type="ECO:0000256" key="5">
    <source>
        <dbReference type="ARBA" id="ARBA00022679"/>
    </source>
</evidence>
<evidence type="ECO:0000313" key="11">
    <source>
        <dbReference type="Proteomes" id="UP001210770"/>
    </source>
</evidence>
<keyword evidence="7 9" id="KW-1133">Transmembrane helix</keyword>
<dbReference type="InterPro" id="IPR029044">
    <property type="entry name" value="Nucleotide-diphossugar_trans"/>
</dbReference>
<comment type="pathway">
    <text evidence="2">Lipid metabolism; sphingolipid metabolism.</text>
</comment>
<feature type="transmembrane region" description="Helical" evidence="9">
    <location>
        <begin position="355"/>
        <end position="377"/>
    </location>
</feature>
<keyword evidence="8 9" id="KW-0472">Membrane</keyword>
<feature type="transmembrane region" description="Helical" evidence="9">
    <location>
        <begin position="52"/>
        <end position="73"/>
    </location>
</feature>
<evidence type="ECO:0000256" key="8">
    <source>
        <dbReference type="ARBA" id="ARBA00023136"/>
    </source>
</evidence>
<feature type="transmembrane region" description="Helical" evidence="9">
    <location>
        <begin position="497"/>
        <end position="517"/>
    </location>
</feature>
<evidence type="ECO:0000256" key="1">
    <source>
        <dbReference type="ARBA" id="ARBA00004141"/>
    </source>
</evidence>
<comment type="subcellular location">
    <subcellularLocation>
        <location evidence="1">Membrane</location>
        <topology evidence="1">Multi-pass membrane protein</topology>
    </subcellularLocation>
</comment>
<accession>A0AAX3LT66</accession>
<dbReference type="RefSeq" id="WP_271690094.1">
    <property type="nucleotide sequence ID" value="NZ_CP116424.1"/>
</dbReference>
<comment type="pathway">
    <text evidence="3">Sphingolipid metabolism.</text>
</comment>
<evidence type="ECO:0000256" key="9">
    <source>
        <dbReference type="SAM" id="Phobius"/>
    </source>
</evidence>
<dbReference type="Pfam" id="PF13506">
    <property type="entry name" value="Glyco_transf_21"/>
    <property type="match status" value="1"/>
</dbReference>
<dbReference type="Proteomes" id="UP001210770">
    <property type="component" value="Plasmid unnamed1"/>
</dbReference>
<dbReference type="GO" id="GO:0016758">
    <property type="term" value="F:hexosyltransferase activity"/>
    <property type="evidence" value="ECO:0007669"/>
    <property type="project" value="TreeGrafter"/>
</dbReference>
<evidence type="ECO:0000256" key="6">
    <source>
        <dbReference type="ARBA" id="ARBA00022692"/>
    </source>
</evidence>
<organism evidence="10 11">
    <name type="scientific">Sulfitobacter faviae</name>
    <dbReference type="NCBI Taxonomy" id="1775881"/>
    <lineage>
        <taxon>Bacteria</taxon>
        <taxon>Pseudomonadati</taxon>
        <taxon>Pseudomonadota</taxon>
        <taxon>Alphaproteobacteria</taxon>
        <taxon>Rhodobacterales</taxon>
        <taxon>Roseobacteraceae</taxon>
        <taxon>Sulfitobacter</taxon>
    </lineage>
</organism>
<evidence type="ECO:0000256" key="4">
    <source>
        <dbReference type="ARBA" id="ARBA00022676"/>
    </source>
</evidence>
<feature type="transmembrane region" description="Helical" evidence="9">
    <location>
        <begin position="389"/>
        <end position="406"/>
    </location>
</feature>
<feature type="transmembrane region" description="Helical" evidence="9">
    <location>
        <begin position="21"/>
        <end position="40"/>
    </location>
</feature>
<proteinExistence type="predicted"/>
<keyword evidence="5" id="KW-0808">Transferase</keyword>
<feature type="transmembrane region" description="Helical" evidence="9">
    <location>
        <begin position="427"/>
        <end position="448"/>
    </location>
</feature>
<protein>
    <submittedName>
        <fullName evidence="10">Glycosyltransferase</fullName>
    </submittedName>
</protein>
<reference evidence="10" key="1">
    <citation type="submission" date="2023-01" db="EMBL/GenBank/DDBJ databases">
        <title>Comparative genomic analysis of cold water coral derived Sulfitobacter faviae: insights into their metabolism and habitat adaptation.</title>
        <authorList>
            <person name="Guo Y."/>
            <person name="Lin S."/>
            <person name="Huang Z."/>
            <person name="Tang K."/>
            <person name="Wang X."/>
        </authorList>
    </citation>
    <scope>NUCLEOTIDE SEQUENCE</scope>
    <source>
        <strain evidence="10">SCSIO W_1865</strain>
        <plasmid evidence="10">unnamed1</plasmid>
    </source>
</reference>
<dbReference type="GO" id="GO:0005886">
    <property type="term" value="C:plasma membrane"/>
    <property type="evidence" value="ECO:0007669"/>
    <property type="project" value="TreeGrafter"/>
</dbReference>
<dbReference type="InterPro" id="IPR050321">
    <property type="entry name" value="Glycosyltr_2/OpgH_subfam"/>
</dbReference>
<keyword evidence="4" id="KW-0328">Glycosyltransferase</keyword>
<feature type="transmembrane region" description="Helical" evidence="9">
    <location>
        <begin position="468"/>
        <end position="490"/>
    </location>
</feature>
<dbReference type="PANTHER" id="PTHR43867:SF2">
    <property type="entry name" value="CELLULOSE SYNTHASE CATALYTIC SUBUNIT A [UDP-FORMING]"/>
    <property type="match status" value="1"/>
</dbReference>
<keyword evidence="10" id="KW-0614">Plasmid</keyword>
<dbReference type="AlphaFoldDB" id="A0AAX3LT66"/>
<geneLocation type="plasmid" evidence="10 11">
    <name>unnamed1</name>
</geneLocation>
<dbReference type="PANTHER" id="PTHR43867">
    <property type="entry name" value="CELLULOSE SYNTHASE CATALYTIC SUBUNIT A [UDP-FORMING]"/>
    <property type="match status" value="1"/>
</dbReference>
<evidence type="ECO:0000256" key="3">
    <source>
        <dbReference type="ARBA" id="ARBA00004991"/>
    </source>
</evidence>
<evidence type="ECO:0000256" key="2">
    <source>
        <dbReference type="ARBA" id="ARBA00004760"/>
    </source>
</evidence>
<gene>
    <name evidence="10" type="ORF">PL336_17015</name>
</gene>
<dbReference type="InterPro" id="IPR025993">
    <property type="entry name" value="Ceramide_glucosylTrfase"/>
</dbReference>
<name>A0AAX3LT66_9RHOB</name>
<dbReference type="Gene3D" id="3.90.550.10">
    <property type="entry name" value="Spore Coat Polysaccharide Biosynthesis Protein SpsA, Chain A"/>
    <property type="match status" value="1"/>
</dbReference>
<evidence type="ECO:0000313" key="10">
    <source>
        <dbReference type="EMBL" id="WCE71954.1"/>
    </source>
</evidence>
<evidence type="ECO:0000256" key="7">
    <source>
        <dbReference type="ARBA" id="ARBA00022989"/>
    </source>
</evidence>